<evidence type="ECO:0000256" key="4">
    <source>
        <dbReference type="ARBA" id="ARBA00022989"/>
    </source>
</evidence>
<feature type="domain" description="SSD" evidence="7">
    <location>
        <begin position="707"/>
        <end position="863"/>
    </location>
</feature>
<dbReference type="InterPro" id="IPR050545">
    <property type="entry name" value="Mycobact_MmpL"/>
</dbReference>
<dbReference type="SUPFAM" id="SSF82866">
    <property type="entry name" value="Multidrug efflux transporter AcrB transmembrane domain"/>
    <property type="match status" value="2"/>
</dbReference>
<evidence type="ECO:0000256" key="1">
    <source>
        <dbReference type="ARBA" id="ARBA00004651"/>
    </source>
</evidence>
<sequence>MKLAIDVLLHVSTHKGRWVYFFLAVLTAFAAFQMRLIQIDTDPENMLAESHSARTFHNEVKQTFAMHDAIVVGLVVADDLAKGDGAKDDEAKDDQVKDGIYTPENLAAIHQVTNHVLALEGVISQDVMAFSTVDNIKQGSDGSLEFSWLMASPPETASASAQLRDSIEKLPLLYDTLAASSGNAAAIYIPIADKNESYRIAQDIRAYLANVDTAGQWHITGLPVAEDQFGVEMFVQMAIAAPAAGAMIFILLFLFFRNWSLVTAPMIVAMGTVIITMGALIGMGFTVHIMSSMIAIFLMPIAVVDSVHILSEFSDRYKPGENAGKVITQVVEHLFKPMLFTSLTSSAGFFSLMLTPIPPVQIFGAYIGFGILLAFLITLTFIPAYISRMSPAALNKLQVALHQSEEVGNSEGSSTLLKRTVNKLRYIALNHRALIIAVFGAITLVSAWGITQININDNPVRWFKQDHEIRVADRALNAEFAGTYNAYLVITDTNESTDASKILNEAKLPASLDEWVEQTQATINQSDDANKMSELAMRIDDALFSNLNDDEQTALESLLQVVDTANGHANTFQQPKVLKHIEGLQSYLATQPLIGKTQSLVDVVKVVNRELRSGNETDYALPANNRGVAQTLMQYQSSHRPQDLWHFVTPDYRQTLIWLQLTSGDNQDMTNVISLVEDYFAKNPLPQGLSYDWAGKAYLNVVWQESMVTGMLESLLSAFVIVFVMMVLLFRSFVFGVLAMLPLTITITFIYGLIGIVGKDYDMPIAVLSALTLGLSVDFAIHFLARAREIYKETGSVSDTLDAMFDEPASAITRNALVIALGFTPLLLAPLVPYITVGVFLASIMAVSALVTLLVLPSAMVFLKRWVFKGA</sequence>
<dbReference type="PANTHER" id="PTHR33406:SF13">
    <property type="entry name" value="MEMBRANE PROTEIN YDFJ"/>
    <property type="match status" value="1"/>
</dbReference>
<keyword evidence="9" id="KW-1185">Reference proteome</keyword>
<dbReference type="Proteomes" id="UP000056750">
    <property type="component" value="Chromosome"/>
</dbReference>
<feature type="transmembrane region" description="Helical" evidence="6">
    <location>
        <begin position="710"/>
        <end position="730"/>
    </location>
</feature>
<dbReference type="PANTHER" id="PTHR33406">
    <property type="entry name" value="MEMBRANE PROTEIN MJ1562-RELATED"/>
    <property type="match status" value="1"/>
</dbReference>
<keyword evidence="3 6" id="KW-0812">Transmembrane</keyword>
<evidence type="ECO:0000259" key="7">
    <source>
        <dbReference type="PROSITE" id="PS50156"/>
    </source>
</evidence>
<feature type="transmembrane region" description="Helical" evidence="6">
    <location>
        <begin position="816"/>
        <end position="835"/>
    </location>
</feature>
<feature type="transmembrane region" description="Helical" evidence="6">
    <location>
        <begin position="737"/>
        <end position="757"/>
    </location>
</feature>
<keyword evidence="4 6" id="KW-1133">Transmembrane helix</keyword>
<feature type="transmembrane region" description="Helical" evidence="6">
    <location>
        <begin position="763"/>
        <end position="785"/>
    </location>
</feature>
<proteinExistence type="predicted"/>
<dbReference type="InterPro" id="IPR000731">
    <property type="entry name" value="SSD"/>
</dbReference>
<feature type="transmembrane region" description="Helical" evidence="6">
    <location>
        <begin position="18"/>
        <end position="37"/>
    </location>
</feature>
<evidence type="ECO:0000256" key="5">
    <source>
        <dbReference type="ARBA" id="ARBA00023136"/>
    </source>
</evidence>
<evidence type="ECO:0000313" key="9">
    <source>
        <dbReference type="Proteomes" id="UP000056750"/>
    </source>
</evidence>
<dbReference type="EMBL" id="CP013926">
    <property type="protein sequence ID" value="AMJ76010.1"/>
    <property type="molecule type" value="Genomic_DNA"/>
</dbReference>
<feature type="transmembrane region" description="Helical" evidence="6">
    <location>
        <begin position="334"/>
        <end position="357"/>
    </location>
</feature>
<evidence type="ECO:0000313" key="8">
    <source>
        <dbReference type="EMBL" id="AMJ76010.1"/>
    </source>
</evidence>
<evidence type="ECO:0000256" key="6">
    <source>
        <dbReference type="SAM" id="Phobius"/>
    </source>
</evidence>
<dbReference type="Pfam" id="PF03176">
    <property type="entry name" value="MMPL"/>
    <property type="match status" value="2"/>
</dbReference>
<feature type="domain" description="SSD" evidence="7">
    <location>
        <begin position="258"/>
        <end position="388"/>
    </location>
</feature>
<feature type="transmembrane region" description="Helical" evidence="6">
    <location>
        <begin position="267"/>
        <end position="287"/>
    </location>
</feature>
<feature type="transmembrane region" description="Helical" evidence="6">
    <location>
        <begin position="841"/>
        <end position="863"/>
    </location>
</feature>
<dbReference type="Gene3D" id="1.20.1640.10">
    <property type="entry name" value="Multidrug efflux transporter AcrB transmembrane domain"/>
    <property type="match status" value="2"/>
</dbReference>
<dbReference type="RefSeq" id="WP_057795461.1">
    <property type="nucleotide sequence ID" value="NZ_CP013926.1"/>
</dbReference>
<feature type="transmembrane region" description="Helical" evidence="6">
    <location>
        <begin position="293"/>
        <end position="313"/>
    </location>
</feature>
<reference evidence="8 9" key="1">
    <citation type="submission" date="2015-12" db="EMBL/GenBank/DDBJ databases">
        <title>Intraspecies pangenome expansion in the marine bacterium Alteromonas.</title>
        <authorList>
            <person name="Lopez-Perez M."/>
            <person name="Rodriguez-Valera F."/>
        </authorList>
    </citation>
    <scope>NUCLEOTIDE SEQUENCE [LARGE SCALE GENOMIC DNA]</scope>
    <source>
        <strain evidence="8 9">LMG 21861</strain>
    </source>
</reference>
<comment type="subcellular location">
    <subcellularLocation>
        <location evidence="1">Cell membrane</location>
        <topology evidence="1">Multi-pass membrane protein</topology>
    </subcellularLocation>
</comment>
<dbReference type="PROSITE" id="PS50156">
    <property type="entry name" value="SSD"/>
    <property type="match status" value="2"/>
</dbReference>
<keyword evidence="5 6" id="KW-0472">Membrane</keyword>
<gene>
    <name evidence="8" type="ORF">AVL57_19815</name>
</gene>
<protein>
    <submittedName>
        <fullName evidence="8">RND transporter</fullName>
    </submittedName>
</protein>
<feature type="transmembrane region" description="Helical" evidence="6">
    <location>
        <begin position="433"/>
        <end position="451"/>
    </location>
</feature>
<feature type="transmembrane region" description="Helical" evidence="6">
    <location>
        <begin position="363"/>
        <end position="386"/>
    </location>
</feature>
<feature type="transmembrane region" description="Helical" evidence="6">
    <location>
        <begin position="233"/>
        <end position="255"/>
    </location>
</feature>
<evidence type="ECO:0000256" key="3">
    <source>
        <dbReference type="ARBA" id="ARBA00022692"/>
    </source>
</evidence>
<accession>A0ABM5YN26</accession>
<organism evidence="8 9">
    <name type="scientific">Alteromonas stellipolaris</name>
    <dbReference type="NCBI Taxonomy" id="233316"/>
    <lineage>
        <taxon>Bacteria</taxon>
        <taxon>Pseudomonadati</taxon>
        <taxon>Pseudomonadota</taxon>
        <taxon>Gammaproteobacteria</taxon>
        <taxon>Alteromonadales</taxon>
        <taxon>Alteromonadaceae</taxon>
        <taxon>Alteromonas/Salinimonas group</taxon>
        <taxon>Alteromonas</taxon>
    </lineage>
</organism>
<evidence type="ECO:0000256" key="2">
    <source>
        <dbReference type="ARBA" id="ARBA00022475"/>
    </source>
</evidence>
<keyword evidence="2" id="KW-1003">Cell membrane</keyword>
<dbReference type="InterPro" id="IPR004869">
    <property type="entry name" value="MMPL_dom"/>
</dbReference>
<name>A0ABM5YN26_9ALTE</name>